<name>H2XMB5_CIOIN</name>
<dbReference type="Pfam" id="PF00071">
    <property type="entry name" value="Ras"/>
    <property type="match status" value="1"/>
</dbReference>
<dbReference type="InterPro" id="IPR027417">
    <property type="entry name" value="P-loop_NTPase"/>
</dbReference>
<dbReference type="InParanoid" id="H2XMB5"/>
<evidence type="ECO:0000256" key="1">
    <source>
        <dbReference type="ARBA" id="ARBA00022741"/>
    </source>
</evidence>
<accession>H2XMB5</accession>
<evidence type="ECO:0000313" key="3">
    <source>
        <dbReference type="Ensembl" id="ENSCINP00000030798.1"/>
    </source>
</evidence>
<reference evidence="3" key="3">
    <citation type="submission" date="2025-09" db="UniProtKB">
        <authorList>
            <consortium name="Ensembl"/>
        </authorList>
    </citation>
    <scope>IDENTIFICATION</scope>
</reference>
<organism evidence="3 4">
    <name type="scientific">Ciona intestinalis</name>
    <name type="common">Transparent sea squirt</name>
    <name type="synonym">Ascidia intestinalis</name>
    <dbReference type="NCBI Taxonomy" id="7719"/>
    <lineage>
        <taxon>Eukaryota</taxon>
        <taxon>Metazoa</taxon>
        <taxon>Chordata</taxon>
        <taxon>Tunicata</taxon>
        <taxon>Ascidiacea</taxon>
        <taxon>Phlebobranchia</taxon>
        <taxon>Cionidae</taxon>
        <taxon>Ciona</taxon>
    </lineage>
</organism>
<reference evidence="3" key="2">
    <citation type="submission" date="2025-08" db="UniProtKB">
        <authorList>
            <consortium name="Ensembl"/>
        </authorList>
    </citation>
    <scope>IDENTIFICATION</scope>
</reference>
<dbReference type="AlphaFoldDB" id="H2XMB5"/>
<dbReference type="SUPFAM" id="SSF52540">
    <property type="entry name" value="P-loop containing nucleoside triphosphate hydrolases"/>
    <property type="match status" value="1"/>
</dbReference>
<dbReference type="SMART" id="SM00174">
    <property type="entry name" value="RHO"/>
    <property type="match status" value="1"/>
</dbReference>
<dbReference type="STRING" id="7719.ENSCINP00000030798"/>
<sequence>MFPIDEPEAVNVILYCFCITDENSFVNLVGEWVPNMEKKHKGVPSILVGLQGELRSCSTSKPIGIDVLLNAAHKIGAKEYLECSATTGYNINHLFDFAFALALENATTPRSTKFHV</sequence>
<dbReference type="GO" id="GO:0005525">
    <property type="term" value="F:GTP binding"/>
    <property type="evidence" value="ECO:0007669"/>
    <property type="project" value="UniProtKB-KW"/>
</dbReference>
<keyword evidence="4" id="KW-1185">Reference proteome</keyword>
<dbReference type="GO" id="GO:0003924">
    <property type="term" value="F:GTPase activity"/>
    <property type="evidence" value="ECO:0007669"/>
    <property type="project" value="InterPro"/>
</dbReference>
<dbReference type="PANTHER" id="PTHR24072">
    <property type="entry name" value="RHO FAMILY GTPASE"/>
    <property type="match status" value="1"/>
</dbReference>
<dbReference type="InterPro" id="IPR001806">
    <property type="entry name" value="Small_GTPase"/>
</dbReference>
<reference evidence="4" key="1">
    <citation type="journal article" date="2002" name="Science">
        <title>The draft genome of Ciona intestinalis: insights into chordate and vertebrate origins.</title>
        <authorList>
            <person name="Dehal P."/>
            <person name="Satou Y."/>
            <person name="Campbell R.K."/>
            <person name="Chapman J."/>
            <person name="Degnan B."/>
            <person name="De Tomaso A."/>
            <person name="Davidson B."/>
            <person name="Di Gregorio A."/>
            <person name="Gelpke M."/>
            <person name="Goodstein D.M."/>
            <person name="Harafuji N."/>
            <person name="Hastings K.E."/>
            <person name="Ho I."/>
            <person name="Hotta K."/>
            <person name="Huang W."/>
            <person name="Kawashima T."/>
            <person name="Lemaire P."/>
            <person name="Martinez D."/>
            <person name="Meinertzhagen I.A."/>
            <person name="Necula S."/>
            <person name="Nonaka M."/>
            <person name="Putnam N."/>
            <person name="Rash S."/>
            <person name="Saiga H."/>
            <person name="Satake M."/>
            <person name="Terry A."/>
            <person name="Yamada L."/>
            <person name="Wang H.G."/>
            <person name="Awazu S."/>
            <person name="Azumi K."/>
            <person name="Boore J."/>
            <person name="Branno M."/>
            <person name="Chin-Bow S."/>
            <person name="DeSantis R."/>
            <person name="Doyle S."/>
            <person name="Francino P."/>
            <person name="Keys D.N."/>
            <person name="Haga S."/>
            <person name="Hayashi H."/>
            <person name="Hino K."/>
            <person name="Imai K.S."/>
            <person name="Inaba K."/>
            <person name="Kano S."/>
            <person name="Kobayashi K."/>
            <person name="Kobayashi M."/>
            <person name="Lee B.I."/>
            <person name="Makabe K.W."/>
            <person name="Manohar C."/>
            <person name="Matassi G."/>
            <person name="Medina M."/>
            <person name="Mochizuki Y."/>
            <person name="Mount S."/>
            <person name="Morishita T."/>
            <person name="Miura S."/>
            <person name="Nakayama A."/>
            <person name="Nishizaka S."/>
            <person name="Nomoto H."/>
            <person name="Ohta F."/>
            <person name="Oishi K."/>
            <person name="Rigoutsos I."/>
            <person name="Sano M."/>
            <person name="Sasaki A."/>
            <person name="Sasakura Y."/>
            <person name="Shoguchi E."/>
            <person name="Shin-i T."/>
            <person name="Spagnuolo A."/>
            <person name="Stainier D."/>
            <person name="Suzuki M.M."/>
            <person name="Tassy O."/>
            <person name="Takatori N."/>
            <person name="Tokuoka M."/>
            <person name="Yagi K."/>
            <person name="Yoshizaki F."/>
            <person name="Wada S."/>
            <person name="Zhang C."/>
            <person name="Hyatt P.D."/>
            <person name="Larimer F."/>
            <person name="Detter C."/>
            <person name="Doggett N."/>
            <person name="Glavina T."/>
            <person name="Hawkins T."/>
            <person name="Richardson P."/>
            <person name="Lucas S."/>
            <person name="Kohara Y."/>
            <person name="Levine M."/>
            <person name="Satoh N."/>
            <person name="Rokhsar D.S."/>
        </authorList>
    </citation>
    <scope>NUCLEOTIDE SEQUENCE [LARGE SCALE GENOMIC DNA]</scope>
</reference>
<dbReference type="Gene3D" id="3.40.50.300">
    <property type="entry name" value="P-loop containing nucleotide triphosphate hydrolases"/>
    <property type="match status" value="1"/>
</dbReference>
<evidence type="ECO:0000313" key="4">
    <source>
        <dbReference type="Proteomes" id="UP000008144"/>
    </source>
</evidence>
<dbReference type="Ensembl" id="ENSCINT00000037210.1">
    <property type="protein sequence ID" value="ENSCINP00000030798.1"/>
    <property type="gene ID" value="ENSCING00000024904.1"/>
</dbReference>
<dbReference type="HOGENOM" id="CLU_041217_21_2_1"/>
<keyword evidence="2" id="KW-0342">GTP-binding</keyword>
<protein>
    <submittedName>
        <fullName evidence="3">Uncharacterized protein</fullName>
    </submittedName>
</protein>
<evidence type="ECO:0000256" key="2">
    <source>
        <dbReference type="ARBA" id="ARBA00023134"/>
    </source>
</evidence>
<dbReference type="InterPro" id="IPR003578">
    <property type="entry name" value="Small_GTPase_Rho"/>
</dbReference>
<dbReference type="GO" id="GO:0007264">
    <property type="term" value="P:small GTPase-mediated signal transduction"/>
    <property type="evidence" value="ECO:0007669"/>
    <property type="project" value="InterPro"/>
</dbReference>
<keyword evidence="1" id="KW-0547">Nucleotide-binding</keyword>
<proteinExistence type="predicted"/>
<dbReference type="Proteomes" id="UP000008144">
    <property type="component" value="Unassembled WGS sequence"/>
</dbReference>